<feature type="transmembrane region" description="Helical" evidence="6">
    <location>
        <begin position="77"/>
        <end position="104"/>
    </location>
</feature>
<proteinExistence type="inferred from homology"/>
<evidence type="ECO:0000313" key="9">
    <source>
        <dbReference type="Proteomes" id="UP000886887"/>
    </source>
</evidence>
<feature type="transmembrane region" description="Helical" evidence="6">
    <location>
        <begin position="134"/>
        <end position="157"/>
    </location>
</feature>
<dbReference type="InterPro" id="IPR032816">
    <property type="entry name" value="VTT_dom"/>
</dbReference>
<feature type="transmembrane region" description="Helical" evidence="6">
    <location>
        <begin position="191"/>
        <end position="212"/>
    </location>
</feature>
<dbReference type="Pfam" id="PF09335">
    <property type="entry name" value="VTT_dom"/>
    <property type="match status" value="1"/>
</dbReference>
<comment type="similarity">
    <text evidence="6">Belongs to the TVP38/TMEM64 family.</text>
</comment>
<dbReference type="InterPro" id="IPR015414">
    <property type="entry name" value="TMEM64"/>
</dbReference>
<protein>
    <recommendedName>
        <fullName evidence="6">TVP38/TMEM64 family membrane protein</fullName>
    </recommendedName>
</protein>
<evidence type="ECO:0000313" key="8">
    <source>
        <dbReference type="EMBL" id="HIQ71761.1"/>
    </source>
</evidence>
<dbReference type="PANTHER" id="PTHR12677:SF59">
    <property type="entry name" value="GOLGI APPARATUS MEMBRANE PROTEIN TVP38-RELATED"/>
    <property type="match status" value="1"/>
</dbReference>
<evidence type="ECO:0000256" key="4">
    <source>
        <dbReference type="ARBA" id="ARBA00022989"/>
    </source>
</evidence>
<dbReference type="GO" id="GO:0005886">
    <property type="term" value="C:plasma membrane"/>
    <property type="evidence" value="ECO:0007669"/>
    <property type="project" value="UniProtKB-SubCell"/>
</dbReference>
<feature type="transmembrane region" description="Helical" evidence="6">
    <location>
        <begin position="46"/>
        <end position="65"/>
    </location>
</feature>
<dbReference type="Proteomes" id="UP000886887">
    <property type="component" value="Unassembled WGS sequence"/>
</dbReference>
<evidence type="ECO:0000256" key="3">
    <source>
        <dbReference type="ARBA" id="ARBA00022692"/>
    </source>
</evidence>
<organism evidence="8 9">
    <name type="scientific">Candidatus Onthenecus intestinigallinarum</name>
    <dbReference type="NCBI Taxonomy" id="2840875"/>
    <lineage>
        <taxon>Bacteria</taxon>
        <taxon>Bacillati</taxon>
        <taxon>Bacillota</taxon>
        <taxon>Clostridia</taxon>
        <taxon>Eubacteriales</taxon>
        <taxon>Candidatus Onthenecus</taxon>
    </lineage>
</organism>
<feature type="transmembrane region" description="Helical" evidence="6">
    <location>
        <begin position="164"/>
        <end position="185"/>
    </location>
</feature>
<comment type="caution">
    <text evidence="8">The sequence shown here is derived from an EMBL/GenBank/DDBJ whole genome shotgun (WGS) entry which is preliminary data.</text>
</comment>
<dbReference type="EMBL" id="DVFJ01000017">
    <property type="protein sequence ID" value="HIQ71761.1"/>
    <property type="molecule type" value="Genomic_DNA"/>
</dbReference>
<keyword evidence="4 6" id="KW-1133">Transmembrane helix</keyword>
<comment type="subcellular location">
    <subcellularLocation>
        <location evidence="1 6">Cell membrane</location>
        <topology evidence="1 6">Multi-pass membrane protein</topology>
    </subcellularLocation>
</comment>
<evidence type="ECO:0000256" key="5">
    <source>
        <dbReference type="ARBA" id="ARBA00023136"/>
    </source>
</evidence>
<sequence>MKTLRRLLPLLALLAVLALLAALALRAGLLENVSSPEALRAWIDGFGPAAAVVYFLLQAVSVIIAPIPSNITTAAGALALGFWPGFLIGAAAIFAGSCVVFGLARRLGEPFVRRFADAKTIARYMPLIEKKRDAFLFLALLLPFLPDDVLCILAGLTRIPAARFAVIALITRPWGLLFAAAVGSGGISLPVWGWALIAIGGVALFLLGLRYGDAIEERILKKFR</sequence>
<keyword evidence="2 6" id="KW-1003">Cell membrane</keyword>
<reference evidence="8" key="2">
    <citation type="journal article" date="2021" name="PeerJ">
        <title>Extensive microbial diversity within the chicken gut microbiome revealed by metagenomics and culture.</title>
        <authorList>
            <person name="Gilroy R."/>
            <person name="Ravi A."/>
            <person name="Getino M."/>
            <person name="Pursley I."/>
            <person name="Horton D.L."/>
            <person name="Alikhan N.F."/>
            <person name="Baker D."/>
            <person name="Gharbi K."/>
            <person name="Hall N."/>
            <person name="Watson M."/>
            <person name="Adriaenssens E.M."/>
            <person name="Foster-Nyarko E."/>
            <person name="Jarju S."/>
            <person name="Secka A."/>
            <person name="Antonio M."/>
            <person name="Oren A."/>
            <person name="Chaudhuri R.R."/>
            <person name="La Ragione R."/>
            <person name="Hildebrand F."/>
            <person name="Pallen M.J."/>
        </authorList>
    </citation>
    <scope>NUCLEOTIDE SEQUENCE</scope>
    <source>
        <strain evidence="8">ChiSxjej2B14-6234</strain>
    </source>
</reference>
<gene>
    <name evidence="8" type="ORF">IAB73_06090</name>
</gene>
<keyword evidence="5 6" id="KW-0472">Membrane</keyword>
<feature type="domain" description="VTT" evidence="7">
    <location>
        <begin position="67"/>
        <end position="183"/>
    </location>
</feature>
<reference evidence="8" key="1">
    <citation type="submission" date="2020-10" db="EMBL/GenBank/DDBJ databases">
        <authorList>
            <person name="Gilroy R."/>
        </authorList>
    </citation>
    <scope>NUCLEOTIDE SEQUENCE</scope>
    <source>
        <strain evidence="8">ChiSxjej2B14-6234</strain>
    </source>
</reference>
<evidence type="ECO:0000256" key="1">
    <source>
        <dbReference type="ARBA" id="ARBA00004651"/>
    </source>
</evidence>
<accession>A0A9D0ZAT0</accession>
<name>A0A9D0ZAT0_9FIRM</name>
<keyword evidence="3 6" id="KW-0812">Transmembrane</keyword>
<evidence type="ECO:0000259" key="7">
    <source>
        <dbReference type="Pfam" id="PF09335"/>
    </source>
</evidence>
<evidence type="ECO:0000256" key="2">
    <source>
        <dbReference type="ARBA" id="ARBA00022475"/>
    </source>
</evidence>
<dbReference type="AlphaFoldDB" id="A0A9D0ZAT0"/>
<evidence type="ECO:0000256" key="6">
    <source>
        <dbReference type="RuleBase" id="RU366058"/>
    </source>
</evidence>
<dbReference type="PANTHER" id="PTHR12677">
    <property type="entry name" value="GOLGI APPARATUS MEMBRANE PROTEIN TVP38-RELATED"/>
    <property type="match status" value="1"/>
</dbReference>